<sequence length="75" mass="7902">MRLPAAGHAEAAVAEPDEPVDVWPGPAAFQRGPLPDDADGATLTAGVSRTSPTWWWRSTGRTIQRQGNLPPDAGV</sequence>
<dbReference type="AlphaFoldDB" id="A0AA90H0B8"/>
<comment type="caution">
    <text evidence="2">The sequence shown here is derived from an EMBL/GenBank/DDBJ whole genome shotgun (WGS) entry which is preliminary data.</text>
</comment>
<feature type="compositionally biased region" description="Low complexity" evidence="1">
    <location>
        <begin position="1"/>
        <end position="14"/>
    </location>
</feature>
<accession>A0AA90H0B8</accession>
<name>A0AA90H0B8_9ACTN</name>
<feature type="region of interest" description="Disordered" evidence="1">
    <location>
        <begin position="1"/>
        <end position="21"/>
    </location>
</feature>
<dbReference type="RefSeq" id="WP_271317118.1">
    <property type="nucleotide sequence ID" value="NZ_JABXJJ020000004.1"/>
</dbReference>
<evidence type="ECO:0000313" key="2">
    <source>
        <dbReference type="EMBL" id="MDI5968554.1"/>
    </source>
</evidence>
<evidence type="ECO:0000256" key="1">
    <source>
        <dbReference type="SAM" id="MobiDB-lite"/>
    </source>
</evidence>
<proteinExistence type="predicted"/>
<protein>
    <submittedName>
        <fullName evidence="2">Uncharacterized protein</fullName>
    </submittedName>
</protein>
<gene>
    <name evidence="2" type="ORF">POF50_004195</name>
</gene>
<organism evidence="2">
    <name type="scientific">Streptantibioticus silvisoli</name>
    <dbReference type="NCBI Taxonomy" id="2705255"/>
    <lineage>
        <taxon>Bacteria</taxon>
        <taxon>Bacillati</taxon>
        <taxon>Actinomycetota</taxon>
        <taxon>Actinomycetes</taxon>
        <taxon>Kitasatosporales</taxon>
        <taxon>Streptomycetaceae</taxon>
        <taxon>Streptantibioticus</taxon>
    </lineage>
</organism>
<dbReference type="EMBL" id="JABXJJ020000004">
    <property type="protein sequence ID" value="MDI5968554.1"/>
    <property type="molecule type" value="Genomic_DNA"/>
</dbReference>
<reference evidence="2" key="1">
    <citation type="submission" date="2023-05" db="EMBL/GenBank/DDBJ databases">
        <title>Streptantibioticus silvisoli sp. nov., acidotolerant actinomycetes 1 from pine litter.</title>
        <authorList>
            <person name="Swiecimska M."/>
            <person name="Golinska P."/>
            <person name="Sangal V."/>
            <person name="Wachnowicz B."/>
            <person name="Goodfellow M."/>
        </authorList>
    </citation>
    <scope>NUCLEOTIDE SEQUENCE</scope>
    <source>
        <strain evidence="2">SL13</strain>
    </source>
</reference>